<evidence type="ECO:0000256" key="4">
    <source>
        <dbReference type="ARBA" id="ARBA00022538"/>
    </source>
</evidence>
<evidence type="ECO:0000256" key="7">
    <source>
        <dbReference type="ARBA" id="ARBA00022958"/>
    </source>
</evidence>
<feature type="non-terminal residue" evidence="15">
    <location>
        <position position="240"/>
    </location>
</feature>
<dbReference type="RefSeq" id="WP_381371571.1">
    <property type="nucleotide sequence ID" value="NZ_JBHSOA010000158.1"/>
</dbReference>
<keyword evidence="5 14" id="KW-0812">Transmembrane</keyword>
<feature type="transmembrane region" description="Helical" evidence="14">
    <location>
        <begin position="33"/>
        <end position="50"/>
    </location>
</feature>
<proteinExistence type="inferred from homology"/>
<comment type="similarity">
    <text evidence="2">Belongs to the TMEM175 family.</text>
</comment>
<evidence type="ECO:0000313" key="15">
    <source>
        <dbReference type="EMBL" id="MFC5857170.1"/>
    </source>
</evidence>
<keyword evidence="7" id="KW-0630">Potassium</keyword>
<dbReference type="EMBL" id="JBHSOA010000158">
    <property type="protein sequence ID" value="MFC5857170.1"/>
    <property type="molecule type" value="Genomic_DNA"/>
</dbReference>
<keyword evidence="9" id="KW-0406">Ion transport</keyword>
<sequence length="240" mass="25617">MKTARIRHEPSTSGAILSRSHSRKFSRSETTRAEAFSDGVFAIAVTLLALNLAGPPHKPGGLGQALLAQWPAYLGYLASFGYVSVIWLNHHQAFVRIRAMDRGLHAANLFLLLTTAALSFPTAVVADALQADPTGSDARVAVALYAGLAAAMCLSWVAFYQQTVRRPELLDPDVEDTYVRHGQLRSWAGAVAYTVAGLLGVFVAPLLAIAVFVMLPVFYFVTSEGLPGGRDGSPDTGPHA</sequence>
<evidence type="ECO:0000256" key="12">
    <source>
        <dbReference type="ARBA" id="ARBA00034430"/>
    </source>
</evidence>
<evidence type="ECO:0000256" key="1">
    <source>
        <dbReference type="ARBA" id="ARBA00004141"/>
    </source>
</evidence>
<evidence type="ECO:0000256" key="9">
    <source>
        <dbReference type="ARBA" id="ARBA00023065"/>
    </source>
</evidence>
<evidence type="ECO:0000256" key="11">
    <source>
        <dbReference type="ARBA" id="ARBA00023303"/>
    </source>
</evidence>
<keyword evidence="3" id="KW-0813">Transport</keyword>
<comment type="caution">
    <text evidence="15">The sequence shown here is derived from an EMBL/GenBank/DDBJ whole genome shotgun (WGS) entry which is preliminary data.</text>
</comment>
<name>A0ABW1E9J7_9ACTN</name>
<gene>
    <name evidence="15" type="ORF">ACFPZI_37100</name>
</gene>
<keyword evidence="4" id="KW-0633">Potassium transport</keyword>
<dbReference type="PANTHER" id="PTHR31462:SF5">
    <property type="entry name" value="ENDOSOMAL_LYSOSOMAL PROTON CHANNEL TMEM175"/>
    <property type="match status" value="1"/>
</dbReference>
<keyword evidence="16" id="KW-1185">Reference proteome</keyword>
<dbReference type="Proteomes" id="UP001596180">
    <property type="component" value="Unassembled WGS sequence"/>
</dbReference>
<keyword evidence="8 14" id="KW-1133">Transmembrane helix</keyword>
<organism evidence="15 16">
    <name type="scientific">Streptomyces chlorus</name>
    <dbReference type="NCBI Taxonomy" id="887452"/>
    <lineage>
        <taxon>Bacteria</taxon>
        <taxon>Bacillati</taxon>
        <taxon>Actinomycetota</taxon>
        <taxon>Actinomycetes</taxon>
        <taxon>Kitasatosporales</taxon>
        <taxon>Streptomycetaceae</taxon>
        <taxon>Streptomyces</taxon>
    </lineage>
</organism>
<dbReference type="InterPro" id="IPR010617">
    <property type="entry name" value="TMEM175-like"/>
</dbReference>
<reference evidence="16" key="1">
    <citation type="journal article" date="2019" name="Int. J. Syst. Evol. Microbiol.">
        <title>The Global Catalogue of Microorganisms (GCM) 10K type strain sequencing project: providing services to taxonomists for standard genome sequencing and annotation.</title>
        <authorList>
            <consortium name="The Broad Institute Genomics Platform"/>
            <consortium name="The Broad Institute Genome Sequencing Center for Infectious Disease"/>
            <person name="Wu L."/>
            <person name="Ma J."/>
        </authorList>
    </citation>
    <scope>NUCLEOTIDE SEQUENCE [LARGE SCALE GENOMIC DNA]</scope>
    <source>
        <strain evidence="16">JCM 10411</strain>
    </source>
</reference>
<evidence type="ECO:0000256" key="3">
    <source>
        <dbReference type="ARBA" id="ARBA00022448"/>
    </source>
</evidence>
<feature type="transmembrane region" description="Helical" evidence="14">
    <location>
        <begin position="70"/>
        <end position="88"/>
    </location>
</feature>
<feature type="transmembrane region" description="Helical" evidence="14">
    <location>
        <begin position="109"/>
        <end position="129"/>
    </location>
</feature>
<comment type="catalytic activity">
    <reaction evidence="12">
        <text>K(+)(in) = K(+)(out)</text>
        <dbReference type="Rhea" id="RHEA:29463"/>
        <dbReference type="ChEBI" id="CHEBI:29103"/>
    </reaction>
</comment>
<feature type="compositionally biased region" description="Basic and acidic residues" evidence="13">
    <location>
        <begin position="1"/>
        <end position="10"/>
    </location>
</feature>
<protein>
    <submittedName>
        <fullName evidence="15">TMEM175 family protein</fullName>
    </submittedName>
</protein>
<feature type="transmembrane region" description="Helical" evidence="14">
    <location>
        <begin position="190"/>
        <end position="221"/>
    </location>
</feature>
<evidence type="ECO:0000256" key="14">
    <source>
        <dbReference type="SAM" id="Phobius"/>
    </source>
</evidence>
<dbReference type="PANTHER" id="PTHR31462">
    <property type="entry name" value="ENDOSOMAL/LYSOSOMAL POTASSIUM CHANNEL TMEM175"/>
    <property type="match status" value="1"/>
</dbReference>
<accession>A0ABW1E9J7</accession>
<evidence type="ECO:0000256" key="10">
    <source>
        <dbReference type="ARBA" id="ARBA00023136"/>
    </source>
</evidence>
<keyword evidence="6" id="KW-0631">Potassium channel</keyword>
<feature type="region of interest" description="Disordered" evidence="13">
    <location>
        <begin position="1"/>
        <end position="25"/>
    </location>
</feature>
<dbReference type="Pfam" id="PF06736">
    <property type="entry name" value="TMEM175"/>
    <property type="match status" value="1"/>
</dbReference>
<evidence type="ECO:0000256" key="2">
    <source>
        <dbReference type="ARBA" id="ARBA00006920"/>
    </source>
</evidence>
<feature type="transmembrane region" description="Helical" evidence="14">
    <location>
        <begin position="141"/>
        <end position="160"/>
    </location>
</feature>
<evidence type="ECO:0000256" key="5">
    <source>
        <dbReference type="ARBA" id="ARBA00022692"/>
    </source>
</evidence>
<keyword evidence="11" id="KW-0407">Ion channel</keyword>
<keyword evidence="10 14" id="KW-0472">Membrane</keyword>
<evidence type="ECO:0000256" key="8">
    <source>
        <dbReference type="ARBA" id="ARBA00022989"/>
    </source>
</evidence>
<evidence type="ECO:0000256" key="6">
    <source>
        <dbReference type="ARBA" id="ARBA00022826"/>
    </source>
</evidence>
<comment type="subcellular location">
    <subcellularLocation>
        <location evidence="1">Membrane</location>
        <topology evidence="1">Multi-pass membrane protein</topology>
    </subcellularLocation>
</comment>
<evidence type="ECO:0000313" key="16">
    <source>
        <dbReference type="Proteomes" id="UP001596180"/>
    </source>
</evidence>
<evidence type="ECO:0000256" key="13">
    <source>
        <dbReference type="SAM" id="MobiDB-lite"/>
    </source>
</evidence>